<protein>
    <submittedName>
        <fullName evidence="2">ABC transporter permease</fullName>
    </submittedName>
</protein>
<dbReference type="RefSeq" id="WP_203222318.1">
    <property type="nucleotide sequence ID" value="NZ_JAETXL010000005.1"/>
</dbReference>
<feature type="transmembrane region" description="Helical" evidence="1">
    <location>
        <begin position="91"/>
        <end position="114"/>
    </location>
</feature>
<feature type="transmembrane region" description="Helical" evidence="1">
    <location>
        <begin position="57"/>
        <end position="79"/>
    </location>
</feature>
<proteinExistence type="predicted"/>
<name>A0ABS1UMY3_9ACTN</name>
<dbReference type="EMBL" id="JAETXL010000005">
    <property type="protein sequence ID" value="MBL6277695.1"/>
    <property type="molecule type" value="Genomic_DNA"/>
</dbReference>
<feature type="transmembrane region" description="Helical" evidence="1">
    <location>
        <begin position="150"/>
        <end position="169"/>
    </location>
</feature>
<accession>A0ABS1UMY3</accession>
<keyword evidence="1" id="KW-0472">Membrane</keyword>
<reference evidence="2 3" key="1">
    <citation type="submission" date="2021-01" db="EMBL/GenBank/DDBJ databases">
        <title>Genome sequencing of Micromonospora fiedleri MG-37.</title>
        <authorList>
            <person name="Moreland P.E.J."/>
            <person name="Stach J.E.M."/>
        </authorList>
    </citation>
    <scope>NUCLEOTIDE SEQUENCE [LARGE SCALE GENOMIC DNA]</scope>
    <source>
        <strain evidence="2 3">MG-37</strain>
    </source>
</reference>
<keyword evidence="1" id="KW-0812">Transmembrane</keyword>
<evidence type="ECO:0000313" key="3">
    <source>
        <dbReference type="Proteomes" id="UP000661193"/>
    </source>
</evidence>
<comment type="caution">
    <text evidence="2">The sequence shown here is derived from an EMBL/GenBank/DDBJ whole genome shotgun (WGS) entry which is preliminary data.</text>
</comment>
<feature type="transmembrane region" description="Helical" evidence="1">
    <location>
        <begin position="175"/>
        <end position="192"/>
    </location>
</feature>
<organism evidence="2 3">
    <name type="scientific">Micromonospora fiedleri</name>
    <dbReference type="NCBI Taxonomy" id="1157498"/>
    <lineage>
        <taxon>Bacteria</taxon>
        <taxon>Bacillati</taxon>
        <taxon>Actinomycetota</taxon>
        <taxon>Actinomycetes</taxon>
        <taxon>Micromonosporales</taxon>
        <taxon>Micromonosporaceae</taxon>
        <taxon>Micromonospora</taxon>
    </lineage>
</organism>
<keyword evidence="1" id="KW-1133">Transmembrane helix</keyword>
<sequence>MSTVTIAAPAVAGTAGRTVDRVDNRIPYASFAVAYLLGHGAAAISTGADPLVALPGWLPMTLLAAGIVTGSVAATLAATRAQRGAGRAELLSGKLLGIAWVTAFTGLFFVITGLATTLDMPELHTILWPSGSAFIVGLIYLAEGAARRNVLHYALGSWLAVVSTAALFLSTPGPYWILALAGGGAYVLAAVLESRRLAGR</sequence>
<feature type="transmembrane region" description="Helical" evidence="1">
    <location>
        <begin position="126"/>
        <end position="143"/>
    </location>
</feature>
<evidence type="ECO:0000313" key="2">
    <source>
        <dbReference type="EMBL" id="MBL6277695.1"/>
    </source>
</evidence>
<keyword evidence="3" id="KW-1185">Reference proteome</keyword>
<feature type="transmembrane region" description="Helical" evidence="1">
    <location>
        <begin position="26"/>
        <end position="45"/>
    </location>
</feature>
<gene>
    <name evidence="2" type="ORF">JMF97_16160</name>
</gene>
<evidence type="ECO:0000256" key="1">
    <source>
        <dbReference type="SAM" id="Phobius"/>
    </source>
</evidence>
<dbReference type="Proteomes" id="UP000661193">
    <property type="component" value="Unassembled WGS sequence"/>
</dbReference>